<evidence type="ECO:0000313" key="12">
    <source>
        <dbReference type="EnsemblMetazoa" id="XP_004929170.1"/>
    </source>
</evidence>
<feature type="region of interest" description="Disordered" evidence="10">
    <location>
        <begin position="151"/>
        <end position="194"/>
    </location>
</feature>
<dbReference type="Proteomes" id="UP000005204">
    <property type="component" value="Unassembled WGS sequence"/>
</dbReference>
<dbReference type="KEGG" id="bmor:101736813"/>
<proteinExistence type="inferred from homology"/>
<keyword evidence="6" id="KW-0813">Transport</keyword>
<dbReference type="InterPro" id="IPR013883">
    <property type="entry name" value="TF_Iwr1_dom"/>
</dbReference>
<feature type="domain" description="Transcription factor Iwr1" evidence="11">
    <location>
        <begin position="122"/>
        <end position="187"/>
    </location>
</feature>
<organism evidence="12 13">
    <name type="scientific">Bombyx mori</name>
    <name type="common">Silk moth</name>
    <dbReference type="NCBI Taxonomy" id="7091"/>
    <lineage>
        <taxon>Eukaryota</taxon>
        <taxon>Metazoa</taxon>
        <taxon>Ecdysozoa</taxon>
        <taxon>Arthropoda</taxon>
        <taxon>Hexapoda</taxon>
        <taxon>Insecta</taxon>
        <taxon>Pterygota</taxon>
        <taxon>Neoptera</taxon>
        <taxon>Endopterygota</taxon>
        <taxon>Lepidoptera</taxon>
        <taxon>Glossata</taxon>
        <taxon>Ditrysia</taxon>
        <taxon>Bombycoidea</taxon>
        <taxon>Bombycidae</taxon>
        <taxon>Bombycinae</taxon>
        <taxon>Bombyx</taxon>
    </lineage>
</organism>
<evidence type="ECO:0000256" key="5">
    <source>
        <dbReference type="ARBA" id="ARBA00017036"/>
    </source>
</evidence>
<evidence type="ECO:0000256" key="9">
    <source>
        <dbReference type="ARBA" id="ARBA00023242"/>
    </source>
</evidence>
<evidence type="ECO:0000256" key="8">
    <source>
        <dbReference type="ARBA" id="ARBA00022927"/>
    </source>
</evidence>
<dbReference type="AlphaFoldDB" id="A0A8R1WLQ3"/>
<dbReference type="PANTHER" id="PTHR31196">
    <property type="entry name" value="RNA POLYMERASE II NUCLEAR LOCALIZATION PROTEIN SLC7A6OS-RELATED"/>
    <property type="match status" value="1"/>
</dbReference>
<sequence length="304" mass="34860">MSSQTVIRVKRRLEDNPHDALVVTCKRPKTDPESCQSLFVFRATITNQETADIKDLVSPADFKLQPRHNVKDIVEKLRKDQKASSSKSRYEIVNCNRSIEKDTDNFNLVDLKKTDDVDDGIEYAYDLYTIPKQDFDLSVIDSFASIETDLIPGTHDDGCDTTSGDEVDDDDDSNDENNWRNDYPDSEKSSIDEDDIVRAMERVDLEDNLSSDDGEDKIYDTNDYEENVRLYGTGYAKYKAKILAENPDLSNRSLIHSVKMKDIDEESVEGYKDDSDDGFYYGQEDDSPHHRKQYKDSSDEYSPD</sequence>
<dbReference type="InterPro" id="IPR040218">
    <property type="entry name" value="SLC7A6OS"/>
</dbReference>
<evidence type="ECO:0000256" key="3">
    <source>
        <dbReference type="ARBA" id="ARBA00004496"/>
    </source>
</evidence>
<evidence type="ECO:0000256" key="1">
    <source>
        <dbReference type="ARBA" id="ARBA00003202"/>
    </source>
</evidence>
<evidence type="ECO:0000256" key="4">
    <source>
        <dbReference type="ARBA" id="ARBA00010218"/>
    </source>
</evidence>
<comment type="function">
    <text evidence="1">Directs RNA polymerase II nuclear import.</text>
</comment>
<comment type="subcellular location">
    <subcellularLocation>
        <location evidence="3">Cytoplasm</location>
    </subcellularLocation>
    <subcellularLocation>
        <location evidence="2">Nucleus</location>
    </subcellularLocation>
</comment>
<keyword evidence="8" id="KW-0653">Protein transport</keyword>
<evidence type="ECO:0000256" key="10">
    <source>
        <dbReference type="SAM" id="MobiDB-lite"/>
    </source>
</evidence>
<protein>
    <recommendedName>
        <fullName evidence="5">Probable RNA polymerase II nuclear localization protein SLC7A6OS</fullName>
    </recommendedName>
</protein>
<keyword evidence="13" id="KW-1185">Reference proteome</keyword>
<dbReference type="GO" id="GO:0032502">
    <property type="term" value="P:developmental process"/>
    <property type="evidence" value="ECO:0007669"/>
    <property type="project" value="TreeGrafter"/>
</dbReference>
<evidence type="ECO:0000256" key="2">
    <source>
        <dbReference type="ARBA" id="ARBA00004123"/>
    </source>
</evidence>
<keyword evidence="7" id="KW-0963">Cytoplasm</keyword>
<dbReference type="PANTHER" id="PTHR31196:SF2">
    <property type="entry name" value="RNA POLYMERASE II NUCLEAR LOCALIZATION PROTEIN SLC7A6OS-RELATED"/>
    <property type="match status" value="1"/>
</dbReference>
<evidence type="ECO:0000256" key="7">
    <source>
        <dbReference type="ARBA" id="ARBA00022490"/>
    </source>
</evidence>
<feature type="region of interest" description="Disordered" evidence="10">
    <location>
        <begin position="263"/>
        <end position="304"/>
    </location>
</feature>
<keyword evidence="9" id="KW-0539">Nucleus</keyword>
<dbReference type="GO" id="GO:0005737">
    <property type="term" value="C:cytoplasm"/>
    <property type="evidence" value="ECO:0007669"/>
    <property type="project" value="UniProtKB-SubCell"/>
</dbReference>
<evidence type="ECO:0000256" key="6">
    <source>
        <dbReference type="ARBA" id="ARBA00022448"/>
    </source>
</evidence>
<evidence type="ECO:0000313" key="13">
    <source>
        <dbReference type="Proteomes" id="UP000005204"/>
    </source>
</evidence>
<dbReference type="OMA" id="CNIEDDL"/>
<gene>
    <name evidence="12" type="primary">101736813</name>
</gene>
<dbReference type="GO" id="GO:0015031">
    <property type="term" value="P:protein transport"/>
    <property type="evidence" value="ECO:0007669"/>
    <property type="project" value="UniProtKB-KW"/>
</dbReference>
<reference evidence="13" key="1">
    <citation type="journal article" date="2008" name="Insect Biochem. Mol. Biol.">
        <title>The genome of a lepidopteran model insect, the silkworm Bombyx mori.</title>
        <authorList>
            <consortium name="International Silkworm Genome Consortium"/>
        </authorList>
    </citation>
    <scope>NUCLEOTIDE SEQUENCE [LARGE SCALE GENOMIC DNA]</scope>
    <source>
        <strain evidence="13">p50T</strain>
    </source>
</reference>
<feature type="compositionally biased region" description="Acidic residues" evidence="10">
    <location>
        <begin position="163"/>
        <end position="175"/>
    </location>
</feature>
<dbReference type="Pfam" id="PF08574">
    <property type="entry name" value="Iwr1"/>
    <property type="match status" value="1"/>
</dbReference>
<name>A0A8R1WLQ3_BOMMO</name>
<feature type="compositionally biased region" description="Basic and acidic residues" evidence="10">
    <location>
        <begin position="177"/>
        <end position="194"/>
    </location>
</feature>
<reference evidence="12" key="2">
    <citation type="submission" date="2022-06" db="UniProtKB">
        <authorList>
            <consortium name="EnsemblMetazoa"/>
        </authorList>
    </citation>
    <scope>IDENTIFICATION</scope>
    <source>
        <strain evidence="12">p50T (Dazao)</strain>
    </source>
</reference>
<dbReference type="GO" id="GO:0005634">
    <property type="term" value="C:nucleus"/>
    <property type="evidence" value="ECO:0007669"/>
    <property type="project" value="UniProtKB-SubCell"/>
</dbReference>
<accession>A0A8R1WLQ3</accession>
<comment type="similarity">
    <text evidence="4">Belongs to the IWR1/SLC7A6OS family.</text>
</comment>
<dbReference type="EnsemblMetazoa" id="XM_004929113.4">
    <property type="protein sequence ID" value="XP_004929170.1"/>
    <property type="gene ID" value="LOC101736813"/>
</dbReference>
<evidence type="ECO:0000259" key="11">
    <source>
        <dbReference type="Pfam" id="PF08574"/>
    </source>
</evidence>
<dbReference type="OrthoDB" id="6255506at2759"/>